<dbReference type="InterPro" id="IPR009056">
    <property type="entry name" value="Cyt_c-like_dom"/>
</dbReference>
<evidence type="ECO:0000256" key="3">
    <source>
        <dbReference type="ARBA" id="ARBA00022723"/>
    </source>
</evidence>
<name>A0A147H0J4_9BURK</name>
<dbReference type="InterPro" id="IPR036909">
    <property type="entry name" value="Cyt_c-like_dom_sf"/>
</dbReference>
<protein>
    <recommendedName>
        <fullName evidence="8">Cytochrome c domain-containing protein</fullName>
    </recommendedName>
</protein>
<dbReference type="Gene3D" id="1.10.760.10">
    <property type="entry name" value="Cytochrome c-like domain"/>
    <property type="match status" value="1"/>
</dbReference>
<reference evidence="9 10" key="1">
    <citation type="journal article" date="2016" name="Front. Microbiol.">
        <title>Genomic Resource of Rice Seed Associated Bacteria.</title>
        <authorList>
            <person name="Midha S."/>
            <person name="Bansal K."/>
            <person name="Sharma S."/>
            <person name="Kumar N."/>
            <person name="Patil P.P."/>
            <person name="Chaudhry V."/>
            <person name="Patil P.B."/>
        </authorList>
    </citation>
    <scope>NUCLEOTIDE SEQUENCE [LARGE SCALE GENOMIC DNA]</scope>
    <source>
        <strain evidence="9 10">NS331</strain>
    </source>
</reference>
<keyword evidence="7" id="KW-0472">Membrane</keyword>
<evidence type="ECO:0000256" key="5">
    <source>
        <dbReference type="ARBA" id="ARBA00023004"/>
    </source>
</evidence>
<evidence type="ECO:0000256" key="4">
    <source>
        <dbReference type="ARBA" id="ARBA00022982"/>
    </source>
</evidence>
<keyword evidence="10" id="KW-1185">Reference proteome</keyword>
<feature type="domain" description="Cytochrome c" evidence="8">
    <location>
        <begin position="57"/>
        <end position="142"/>
    </location>
</feature>
<dbReference type="Proteomes" id="UP000072741">
    <property type="component" value="Unassembled WGS sequence"/>
</dbReference>
<keyword evidence="3 6" id="KW-0479">Metal-binding</keyword>
<keyword evidence="7" id="KW-1133">Transmembrane helix</keyword>
<evidence type="ECO:0000256" key="2">
    <source>
        <dbReference type="ARBA" id="ARBA00022617"/>
    </source>
</evidence>
<dbReference type="InterPro" id="IPR002324">
    <property type="entry name" value="Cyt_c_ID"/>
</dbReference>
<dbReference type="RefSeq" id="WP_058641332.1">
    <property type="nucleotide sequence ID" value="NZ_LDSL01000048.1"/>
</dbReference>
<dbReference type="GO" id="GO:0005506">
    <property type="term" value="F:iron ion binding"/>
    <property type="evidence" value="ECO:0007669"/>
    <property type="project" value="InterPro"/>
</dbReference>
<accession>A0A147H0J4</accession>
<evidence type="ECO:0000259" key="8">
    <source>
        <dbReference type="PROSITE" id="PS51007"/>
    </source>
</evidence>
<feature type="binding site" description="covalent" evidence="6">
    <location>
        <position position="120"/>
    </location>
    <ligand>
        <name>heme c</name>
        <dbReference type="ChEBI" id="CHEBI:61717"/>
    </ligand>
</feature>
<evidence type="ECO:0000313" key="9">
    <source>
        <dbReference type="EMBL" id="KTT23476.1"/>
    </source>
</evidence>
<proteinExistence type="predicted"/>
<evidence type="ECO:0000256" key="6">
    <source>
        <dbReference type="PIRSR" id="PIRSR602324-1"/>
    </source>
</evidence>
<dbReference type="SUPFAM" id="SSF46626">
    <property type="entry name" value="Cytochrome c"/>
    <property type="match status" value="1"/>
</dbReference>
<feature type="transmembrane region" description="Helical" evidence="7">
    <location>
        <begin position="20"/>
        <end position="44"/>
    </location>
</feature>
<keyword evidence="4" id="KW-0249">Electron transport</keyword>
<keyword evidence="5 6" id="KW-0408">Iron</keyword>
<evidence type="ECO:0000256" key="1">
    <source>
        <dbReference type="ARBA" id="ARBA00022448"/>
    </source>
</evidence>
<evidence type="ECO:0000313" key="10">
    <source>
        <dbReference type="Proteomes" id="UP000072741"/>
    </source>
</evidence>
<evidence type="ECO:0000256" key="7">
    <source>
        <dbReference type="SAM" id="Phobius"/>
    </source>
</evidence>
<dbReference type="OrthoDB" id="8593494at2"/>
<dbReference type="GO" id="GO:0009055">
    <property type="term" value="F:electron transfer activity"/>
    <property type="evidence" value="ECO:0007669"/>
    <property type="project" value="InterPro"/>
</dbReference>
<organism evidence="9 10">
    <name type="scientific">Pseudacidovorax intermedius</name>
    <dbReference type="NCBI Taxonomy" id="433924"/>
    <lineage>
        <taxon>Bacteria</taxon>
        <taxon>Pseudomonadati</taxon>
        <taxon>Pseudomonadota</taxon>
        <taxon>Betaproteobacteria</taxon>
        <taxon>Burkholderiales</taxon>
        <taxon>Comamonadaceae</taxon>
        <taxon>Pseudacidovorax</taxon>
    </lineage>
</organism>
<gene>
    <name evidence="9" type="ORF">NS331_07260</name>
</gene>
<keyword evidence="2 6" id="KW-0349">Heme</keyword>
<dbReference type="EMBL" id="LDSL01000048">
    <property type="protein sequence ID" value="KTT23476.1"/>
    <property type="molecule type" value="Genomic_DNA"/>
</dbReference>
<dbReference type="AlphaFoldDB" id="A0A147H0J4"/>
<feature type="binding site" description="covalent" evidence="6">
    <location>
        <position position="75"/>
    </location>
    <ligand>
        <name>heme c</name>
        <dbReference type="ChEBI" id="CHEBI:61717"/>
    </ligand>
</feature>
<sequence>MGTPGRPNVPEDAPPRRPRWLLVVLALFVVMSAVGMLATGWFMLRGFVFKPPAAATGPVAAGFALVQASDCTRCHLAERKAVGPGWQAIAERHAGNPDAVALLARKIREGSVGDWGRVIMPRHPQIGEADARLMAQWVLAQRPAPR</sequence>
<dbReference type="PROSITE" id="PS51007">
    <property type="entry name" value="CYTC"/>
    <property type="match status" value="1"/>
</dbReference>
<comment type="caution">
    <text evidence="9">The sequence shown here is derived from an EMBL/GenBank/DDBJ whole genome shotgun (WGS) entry which is preliminary data.</text>
</comment>
<keyword evidence="1" id="KW-0813">Transport</keyword>
<dbReference type="Pfam" id="PF00034">
    <property type="entry name" value="Cytochrom_C"/>
    <property type="match status" value="1"/>
</dbReference>
<dbReference type="PRINTS" id="PR00606">
    <property type="entry name" value="CYTCHROMECID"/>
</dbReference>
<comment type="PTM">
    <text evidence="6">Binds 1 heme c group covalently per subunit.</text>
</comment>
<dbReference type="GO" id="GO:0020037">
    <property type="term" value="F:heme binding"/>
    <property type="evidence" value="ECO:0007669"/>
    <property type="project" value="InterPro"/>
</dbReference>
<feature type="binding site" description="covalent" evidence="6">
    <location>
        <position position="71"/>
    </location>
    <ligand>
        <name>heme c</name>
        <dbReference type="ChEBI" id="CHEBI:61717"/>
    </ligand>
</feature>
<keyword evidence="7" id="KW-0812">Transmembrane</keyword>